<evidence type="ECO:0000256" key="1">
    <source>
        <dbReference type="SAM" id="Phobius"/>
    </source>
</evidence>
<proteinExistence type="predicted"/>
<comment type="caution">
    <text evidence="2">The sequence shown here is derived from an EMBL/GenBank/DDBJ whole genome shotgun (WGS) entry which is preliminary data.</text>
</comment>
<keyword evidence="1" id="KW-1133">Transmembrane helix</keyword>
<name>A0ABT8WGE0_9FLAO</name>
<dbReference type="EMBL" id="JAUOEK010000183">
    <property type="protein sequence ID" value="MDO5972056.1"/>
    <property type="molecule type" value="Genomic_DNA"/>
</dbReference>
<protein>
    <submittedName>
        <fullName evidence="2">Uncharacterized protein</fullName>
    </submittedName>
</protein>
<organism evidence="2 3">
    <name type="scientific">Flavivirga aquimarina</name>
    <dbReference type="NCBI Taxonomy" id="2027862"/>
    <lineage>
        <taxon>Bacteria</taxon>
        <taxon>Pseudomonadati</taxon>
        <taxon>Bacteroidota</taxon>
        <taxon>Flavobacteriia</taxon>
        <taxon>Flavobacteriales</taxon>
        <taxon>Flavobacteriaceae</taxon>
        <taxon>Flavivirga</taxon>
    </lineage>
</organism>
<sequence>MVFVVVIQITFLILVPIESLLKNINYLQLGLILGSVFVLIYFIARKLYKRKTYYIGDIIMSFAFGFTISMCFNIGLIGYFNECAELEYIAKACMVLGGFAIGVFAVEGLRKSIVKKDP</sequence>
<reference evidence="2" key="1">
    <citation type="submission" date="2023-07" db="EMBL/GenBank/DDBJ databases">
        <title>Two novel species in the genus Flavivirga.</title>
        <authorList>
            <person name="Kwon K."/>
        </authorList>
    </citation>
    <scope>NUCLEOTIDE SEQUENCE</scope>
    <source>
        <strain evidence="2">KCTC 52353</strain>
    </source>
</reference>
<dbReference type="RefSeq" id="WP_303279772.1">
    <property type="nucleotide sequence ID" value="NZ_JAUOEK010000183.1"/>
</dbReference>
<keyword evidence="1" id="KW-0812">Transmembrane</keyword>
<dbReference type="Proteomes" id="UP001176883">
    <property type="component" value="Unassembled WGS sequence"/>
</dbReference>
<feature type="transmembrane region" description="Helical" evidence="1">
    <location>
        <begin position="26"/>
        <end position="44"/>
    </location>
</feature>
<feature type="transmembrane region" description="Helical" evidence="1">
    <location>
        <begin position="53"/>
        <end position="76"/>
    </location>
</feature>
<feature type="transmembrane region" description="Helical" evidence="1">
    <location>
        <begin position="88"/>
        <end position="106"/>
    </location>
</feature>
<accession>A0ABT8WGE0</accession>
<keyword evidence="1" id="KW-0472">Membrane</keyword>
<evidence type="ECO:0000313" key="3">
    <source>
        <dbReference type="Proteomes" id="UP001176883"/>
    </source>
</evidence>
<evidence type="ECO:0000313" key="2">
    <source>
        <dbReference type="EMBL" id="MDO5972056.1"/>
    </source>
</evidence>
<keyword evidence="3" id="KW-1185">Reference proteome</keyword>
<gene>
    <name evidence="2" type="ORF">Q4Q35_19830</name>
</gene>